<accession>A0A644Y5F1</accession>
<evidence type="ECO:0000313" key="1">
    <source>
        <dbReference type="EMBL" id="MPM23427.1"/>
    </source>
</evidence>
<gene>
    <name evidence="1" type="ORF">SDC9_69900</name>
</gene>
<sequence length="100" mass="11014">MQCSPDVAVPDRGVVLRPVINGNRWLYLPVMIEIPQTERQNGGVLQFAVNLLKYSMIGVTAVVEPFLWVTRFRIVPESVIIFGRCGEQTGTTLCAAVGIP</sequence>
<organism evidence="1">
    <name type="scientific">bioreactor metagenome</name>
    <dbReference type="NCBI Taxonomy" id="1076179"/>
    <lineage>
        <taxon>unclassified sequences</taxon>
        <taxon>metagenomes</taxon>
        <taxon>ecological metagenomes</taxon>
    </lineage>
</organism>
<reference evidence="1" key="1">
    <citation type="submission" date="2019-08" db="EMBL/GenBank/DDBJ databases">
        <authorList>
            <person name="Kucharzyk K."/>
            <person name="Murdoch R.W."/>
            <person name="Higgins S."/>
            <person name="Loffler F."/>
        </authorList>
    </citation>
    <scope>NUCLEOTIDE SEQUENCE</scope>
</reference>
<comment type="caution">
    <text evidence="1">The sequence shown here is derived from an EMBL/GenBank/DDBJ whole genome shotgun (WGS) entry which is preliminary data.</text>
</comment>
<dbReference type="EMBL" id="VSSQ01004029">
    <property type="protein sequence ID" value="MPM23427.1"/>
    <property type="molecule type" value="Genomic_DNA"/>
</dbReference>
<protein>
    <submittedName>
        <fullName evidence="1">Uncharacterized protein</fullName>
    </submittedName>
</protein>
<dbReference type="AlphaFoldDB" id="A0A644Y5F1"/>
<proteinExistence type="predicted"/>
<name>A0A644Y5F1_9ZZZZ</name>